<dbReference type="EMBL" id="JAALHA020000010">
    <property type="protein sequence ID" value="MDR9897087.1"/>
    <property type="molecule type" value="Genomic_DNA"/>
</dbReference>
<dbReference type="Proteomes" id="UP000667802">
    <property type="component" value="Unassembled WGS sequence"/>
</dbReference>
<evidence type="ECO:0000313" key="2">
    <source>
        <dbReference type="Proteomes" id="UP000667802"/>
    </source>
</evidence>
<accession>A0AAP5IBK3</accession>
<comment type="caution">
    <text evidence="1">The sequence shown here is derived from an EMBL/GenBank/DDBJ whole genome shotgun (WGS) entry which is preliminary data.</text>
</comment>
<protein>
    <submittedName>
        <fullName evidence="1">Uncharacterized protein</fullName>
    </submittedName>
</protein>
<name>A0AAP5IBK3_9CYAN</name>
<proteinExistence type="predicted"/>
<organism evidence="1 2">
    <name type="scientific">Aetokthonos hydrillicola Thurmond2011</name>
    <dbReference type="NCBI Taxonomy" id="2712845"/>
    <lineage>
        <taxon>Bacteria</taxon>
        <taxon>Bacillati</taxon>
        <taxon>Cyanobacteriota</taxon>
        <taxon>Cyanophyceae</taxon>
        <taxon>Nostocales</taxon>
        <taxon>Hapalosiphonaceae</taxon>
        <taxon>Aetokthonos</taxon>
    </lineage>
</organism>
<keyword evidence="2" id="KW-1185">Reference proteome</keyword>
<sequence>MRQIITFLGLYPRETTYSFEDKTYKGEVFAEALRQFCDYDSMLVCVTDEAKKTRTAKLARESHIFK</sequence>
<reference evidence="2" key="1">
    <citation type="journal article" date="2021" name="Science">
        <title>Hunting the eagle killer: A cyanobacterial neurotoxin causes vacuolar myelinopathy.</title>
        <authorList>
            <person name="Breinlinger S."/>
            <person name="Phillips T.J."/>
            <person name="Haram B.N."/>
            <person name="Mares J."/>
            <person name="Martinez Yerena J.A."/>
            <person name="Hrouzek P."/>
            <person name="Sobotka R."/>
            <person name="Henderson W.M."/>
            <person name="Schmieder P."/>
            <person name="Williams S.M."/>
            <person name="Lauderdale J.D."/>
            <person name="Wilde H.D."/>
            <person name="Gerrin W."/>
            <person name="Kust A."/>
            <person name="Washington J.W."/>
            <person name="Wagner C."/>
            <person name="Geier B."/>
            <person name="Liebeke M."/>
            <person name="Enke H."/>
            <person name="Niedermeyer T.H.J."/>
            <person name="Wilde S.B."/>
        </authorList>
    </citation>
    <scope>NUCLEOTIDE SEQUENCE [LARGE SCALE GENOMIC DNA]</scope>
    <source>
        <strain evidence="2">Thurmond2011</strain>
    </source>
</reference>
<dbReference type="AlphaFoldDB" id="A0AAP5IBK3"/>
<evidence type="ECO:0000313" key="1">
    <source>
        <dbReference type="EMBL" id="MDR9897087.1"/>
    </source>
</evidence>
<gene>
    <name evidence="1" type="ORF">G7B40_021330</name>
</gene>
<dbReference type="RefSeq" id="WP_208344475.1">
    <property type="nucleotide sequence ID" value="NZ_CAWQFN010000506.1"/>
</dbReference>